<dbReference type="PROSITE" id="PS50889">
    <property type="entry name" value="S4"/>
    <property type="match status" value="1"/>
</dbReference>
<evidence type="ECO:0000256" key="2">
    <source>
        <dbReference type="ARBA" id="ARBA00022730"/>
    </source>
</evidence>
<name>A9BLC3_HEMAN</name>
<dbReference type="GO" id="GO:0003735">
    <property type="term" value="F:structural constituent of ribosome"/>
    <property type="evidence" value="ECO:0007669"/>
    <property type="project" value="UniProtKB-UniRule"/>
</dbReference>
<keyword evidence="3 6" id="KW-0694">RNA-binding</keyword>
<dbReference type="Gene3D" id="2.30.30.30">
    <property type="match status" value="1"/>
</dbReference>
<evidence type="ECO:0000256" key="1">
    <source>
        <dbReference type="ARBA" id="ARBA00007500"/>
    </source>
</evidence>
<dbReference type="PANTHER" id="PTHR11581">
    <property type="entry name" value="30S/40S RIBOSOMAL PROTEIN S4"/>
    <property type="match status" value="1"/>
</dbReference>
<dbReference type="PANTHER" id="PTHR11581:SF0">
    <property type="entry name" value="SMALL RIBOSOMAL SUBUNIT PROTEIN ES4"/>
    <property type="match status" value="1"/>
</dbReference>
<dbReference type="InterPro" id="IPR014722">
    <property type="entry name" value="Rib_uL2_dom2"/>
</dbReference>
<dbReference type="InterPro" id="IPR013843">
    <property type="entry name" value="Ribosomal_eS4_N"/>
</dbReference>
<dbReference type="FunFam" id="2.40.50.740:FF:000001">
    <property type="entry name" value="40S ribosomal protein S4"/>
    <property type="match status" value="1"/>
</dbReference>
<dbReference type="SMART" id="SM00363">
    <property type="entry name" value="S4"/>
    <property type="match status" value="1"/>
</dbReference>
<dbReference type="InterPro" id="IPR032277">
    <property type="entry name" value="Ribosomal_eS4_C"/>
</dbReference>
<dbReference type="Pfam" id="PF00900">
    <property type="entry name" value="Ribosomal_S4e"/>
    <property type="match status" value="1"/>
</dbReference>
<dbReference type="GO" id="GO:0022627">
    <property type="term" value="C:cytosolic small ribosomal subunit"/>
    <property type="evidence" value="ECO:0007669"/>
    <property type="project" value="TreeGrafter"/>
</dbReference>
<comment type="similarity">
    <text evidence="1 6">Belongs to the eukaryotic ribosomal protein eS4 family.</text>
</comment>
<dbReference type="CDD" id="cd06087">
    <property type="entry name" value="KOW_RPS4"/>
    <property type="match status" value="1"/>
</dbReference>
<dbReference type="Pfam" id="PF08071">
    <property type="entry name" value="RS4NT"/>
    <property type="match status" value="1"/>
</dbReference>
<dbReference type="InterPro" id="IPR002942">
    <property type="entry name" value="S4_RNA-bd"/>
</dbReference>
<dbReference type="EMBL" id="CP000883">
    <property type="protein sequence ID" value="ABW98306.1"/>
    <property type="molecule type" value="Genomic_DNA"/>
</dbReference>
<dbReference type="FunFam" id="3.10.290.10:FF:000002">
    <property type="entry name" value="40S ribosomal protein S4"/>
    <property type="match status" value="1"/>
</dbReference>
<dbReference type="GO" id="GO:0019843">
    <property type="term" value="F:rRNA binding"/>
    <property type="evidence" value="ECO:0007669"/>
    <property type="project" value="UniProtKB-UniRule"/>
</dbReference>
<evidence type="ECO:0000313" key="8">
    <source>
        <dbReference type="EMBL" id="ABW98306.1"/>
    </source>
</evidence>
<dbReference type="HAMAP" id="MF_00485">
    <property type="entry name" value="Ribosomal_eS4"/>
    <property type="match status" value="1"/>
</dbReference>
<accession>A9BLC3</accession>
<dbReference type="InterPro" id="IPR041982">
    <property type="entry name" value="Ribosomal_eS4_KOW"/>
</dbReference>
<evidence type="ECO:0000313" key="9">
    <source>
        <dbReference type="Proteomes" id="UP000243127"/>
    </source>
</evidence>
<dbReference type="Pfam" id="PF16121">
    <property type="entry name" value="40S_S4_C"/>
    <property type="match status" value="1"/>
</dbReference>
<feature type="domain" description="RNA-binding S4" evidence="7">
    <location>
        <begin position="42"/>
        <end position="106"/>
    </location>
</feature>
<dbReference type="Proteomes" id="UP000243127">
    <property type="component" value="Nucleomorph 3"/>
</dbReference>
<reference evidence="8 9" key="1">
    <citation type="journal article" date="2007" name="Proc. Natl. Acad. Sci. U.S.A.">
        <title>Nucleomorph genome of Hemiselmis andersenii reveals complete intron loss and compaction as a driver of protein structure and function.</title>
        <authorList>
            <person name="Lane C.E."/>
            <person name="van den Heuvel K."/>
            <person name="Kozera C."/>
            <person name="Curtis B.A."/>
            <person name="Parsons B.J."/>
            <person name="Bowman S."/>
            <person name="Archibald J.M."/>
        </authorList>
    </citation>
    <scope>NUCLEOTIDE SEQUENCE [LARGE SCALE GENOMIC DNA]</scope>
    <source>
        <strain evidence="8 9">CCMP644</strain>
    </source>
</reference>
<evidence type="ECO:0000259" key="7">
    <source>
        <dbReference type="SMART" id="SM00363"/>
    </source>
</evidence>
<dbReference type="InterPro" id="IPR036986">
    <property type="entry name" value="S4_RNA-bd_sf"/>
</dbReference>
<keyword evidence="2 6" id="KW-0699">rRNA-binding</keyword>
<evidence type="ECO:0000256" key="4">
    <source>
        <dbReference type="ARBA" id="ARBA00022980"/>
    </source>
</evidence>
<dbReference type="GO" id="GO:0006412">
    <property type="term" value="P:translation"/>
    <property type="evidence" value="ECO:0007669"/>
    <property type="project" value="InterPro"/>
</dbReference>
<keyword evidence="4 6" id="KW-0689">Ribosomal protein</keyword>
<organism evidence="8 9">
    <name type="scientific">Hemiselmis andersenii</name>
    <name type="common">Cryptophyte alga</name>
    <dbReference type="NCBI Taxonomy" id="464988"/>
    <lineage>
        <taxon>Eukaryota</taxon>
        <taxon>Cryptophyceae</taxon>
        <taxon>Cryptomonadales</taxon>
        <taxon>Hemiselmidaceae</taxon>
        <taxon>Hemiselmis</taxon>
    </lineage>
</organism>
<sequence>MAHGIKKHLKRLRAPKRWKLTKLGGIWAPNPKSGPHKKFESFPLILILRNRLKYALNNQEAVQILQQRSIKVDKKIRTEKNYPAGLMDIISIEKTEENFRLLVDTFGRFILHRIEEKESMFKLCKVTKSTKGQRGIPYIVTHDGRTIRFPDPFIKTNDTILFDLSEKKIIDFIKFEVGSLCIITGGPNVGRIGIVLQQGKNFLEEEMIKLKDAKGSEFSTKFSFIFVIGKGKKSFISLPKGKGIREIQFD</sequence>
<dbReference type="InterPro" id="IPR013845">
    <property type="entry name" value="Ribosomal_eS4_central_region"/>
</dbReference>
<dbReference type="Gene3D" id="3.10.290.10">
    <property type="entry name" value="RNA-binding S4 domain"/>
    <property type="match status" value="1"/>
</dbReference>
<dbReference type="AlphaFoldDB" id="A9BLC3"/>
<dbReference type="PIRSF" id="PIRSF002116">
    <property type="entry name" value="Ribosomal_S4"/>
    <property type="match status" value="1"/>
</dbReference>
<dbReference type="InterPro" id="IPR000876">
    <property type="entry name" value="Ribosomal_eS4"/>
</dbReference>
<dbReference type="SMR" id="A9BLC3"/>
<dbReference type="InterPro" id="IPR038237">
    <property type="entry name" value="Ribosomal_eS4_central_sf"/>
</dbReference>
<gene>
    <name evidence="8" type="ORF">HAN_3g505</name>
</gene>
<dbReference type="Gene3D" id="2.40.50.740">
    <property type="match status" value="1"/>
</dbReference>
<protein>
    <recommendedName>
        <fullName evidence="6">40S ribosomal protein S4</fullName>
    </recommendedName>
</protein>
<evidence type="ECO:0000256" key="3">
    <source>
        <dbReference type="ARBA" id="ARBA00022884"/>
    </source>
</evidence>
<evidence type="ECO:0000256" key="6">
    <source>
        <dbReference type="PIRNR" id="PIRNR002116"/>
    </source>
</evidence>
<geneLocation type="nucleomorph" evidence="8"/>
<dbReference type="RefSeq" id="XP_001712631.1">
    <property type="nucleotide sequence ID" value="XM_001712579.1"/>
</dbReference>
<keyword evidence="5 6" id="KW-0687">Ribonucleoprotein</keyword>
<keyword evidence="8" id="KW-0542">Nucleomorph</keyword>
<dbReference type="GeneID" id="5739524"/>
<evidence type="ECO:0000256" key="5">
    <source>
        <dbReference type="ARBA" id="ARBA00023274"/>
    </source>
</evidence>
<proteinExistence type="inferred from homology"/>